<keyword evidence="8 9" id="KW-0472">Membrane</keyword>
<dbReference type="STRING" id="246404.A0A507F9Y8"/>
<evidence type="ECO:0000256" key="5">
    <source>
        <dbReference type="ARBA" id="ARBA00022692"/>
    </source>
</evidence>
<protein>
    <recommendedName>
        <fullName evidence="13">Arsenical-resistance protein</fullName>
    </recommendedName>
</protein>
<feature type="transmembrane region" description="Helical" evidence="10">
    <location>
        <begin position="318"/>
        <end position="339"/>
    </location>
</feature>
<evidence type="ECO:0000256" key="4">
    <source>
        <dbReference type="ARBA" id="ARBA00022475"/>
    </source>
</evidence>
<evidence type="ECO:0008006" key="13">
    <source>
        <dbReference type="Google" id="ProtNLM"/>
    </source>
</evidence>
<keyword evidence="12" id="KW-1185">Reference proteome</keyword>
<evidence type="ECO:0000313" key="12">
    <source>
        <dbReference type="Proteomes" id="UP000320333"/>
    </source>
</evidence>
<evidence type="ECO:0000256" key="6">
    <source>
        <dbReference type="ARBA" id="ARBA00022849"/>
    </source>
</evidence>
<evidence type="ECO:0000256" key="1">
    <source>
        <dbReference type="ARBA" id="ARBA00004651"/>
    </source>
</evidence>
<evidence type="ECO:0000256" key="9">
    <source>
        <dbReference type="PIRNR" id="PIRNR005508"/>
    </source>
</evidence>
<comment type="similarity">
    <text evidence="2 9">Belongs to the arsenical resistance-3 (ACR3) (TC 2.A.59) family.</text>
</comment>
<feature type="transmembrane region" description="Helical" evidence="10">
    <location>
        <begin position="14"/>
        <end position="33"/>
    </location>
</feature>
<dbReference type="PANTHER" id="PTHR43057">
    <property type="entry name" value="ARSENITE EFFLUX TRANSPORTER"/>
    <property type="match status" value="1"/>
</dbReference>
<comment type="caution">
    <text evidence="11">The sequence shown here is derived from an EMBL/GenBank/DDBJ whole genome shotgun (WGS) entry which is preliminary data.</text>
</comment>
<proteinExistence type="inferred from homology"/>
<keyword evidence="5 9" id="KW-0812">Transmembrane</keyword>
<feature type="transmembrane region" description="Helical" evidence="10">
    <location>
        <begin position="293"/>
        <end position="312"/>
    </location>
</feature>
<keyword evidence="4 9" id="KW-1003">Cell membrane</keyword>
<keyword evidence="3 9" id="KW-0813">Transport</keyword>
<dbReference type="PIRSF" id="PIRSF005508">
    <property type="entry name" value="Acr3"/>
    <property type="match status" value="1"/>
</dbReference>
<name>A0A507F9Y8_9FUNG</name>
<sequence length="384" mass="41666">MSQSKVQLSWLDRLLPINILLAMVIGTLIGRYVPNAAVALNSGSIADVSLPIFIGLLWMMYPVLCKVKYESLYSLLSNRDAKKIIAFSLLINVVIAPLIMTGLAWATLPDLPHERTGVILVGAARCIAMVLIWNQLACGDSEWCAILVAVNAFVQLFLYGPVAYFLSVTIGGGGEGVQMVSMWLTVRSVLIFLGIPLAGGILTRWVLRFLCNKQSWYDNKFLPFIGPQALIGLLYTIIVMFILQGNEIITHIPNALRTAVPLLLYFAIMFFSTLAASLYITKSPFPIGVTQSFTAAGNNFELAIAVAVATYGMNSKEAFSAVIGPLIEVPVLLGLVYVARGLEGEYNRRLAVVLGEVDGRDVEQSGVTLQEGGVEVIGAFKTSQ</sequence>
<organism evidence="11 12">
    <name type="scientific">Chytriomyces confervae</name>
    <dbReference type="NCBI Taxonomy" id="246404"/>
    <lineage>
        <taxon>Eukaryota</taxon>
        <taxon>Fungi</taxon>
        <taxon>Fungi incertae sedis</taxon>
        <taxon>Chytridiomycota</taxon>
        <taxon>Chytridiomycota incertae sedis</taxon>
        <taxon>Chytridiomycetes</taxon>
        <taxon>Chytridiales</taxon>
        <taxon>Chytriomycetaceae</taxon>
        <taxon>Chytriomyces</taxon>
    </lineage>
</organism>
<dbReference type="InterPro" id="IPR004706">
    <property type="entry name" value="Arsenical-R_Acr3"/>
</dbReference>
<dbReference type="GO" id="GO:0015105">
    <property type="term" value="F:arsenite transmembrane transporter activity"/>
    <property type="evidence" value="ECO:0007669"/>
    <property type="project" value="TreeGrafter"/>
</dbReference>
<dbReference type="GO" id="GO:0015104">
    <property type="term" value="F:antimonite transmembrane transporter activity"/>
    <property type="evidence" value="ECO:0007669"/>
    <property type="project" value="TreeGrafter"/>
</dbReference>
<dbReference type="EMBL" id="QEAP01000219">
    <property type="protein sequence ID" value="TPX72545.1"/>
    <property type="molecule type" value="Genomic_DNA"/>
</dbReference>
<keyword evidence="7 9" id="KW-1133">Transmembrane helix</keyword>
<dbReference type="AlphaFoldDB" id="A0A507F9Y8"/>
<feature type="transmembrane region" description="Helical" evidence="10">
    <location>
        <begin position="84"/>
        <end position="106"/>
    </location>
</feature>
<evidence type="ECO:0000256" key="10">
    <source>
        <dbReference type="SAM" id="Phobius"/>
    </source>
</evidence>
<gene>
    <name evidence="11" type="ORF">CcCBS67573_g05765</name>
</gene>
<feature type="transmembrane region" description="Helical" evidence="10">
    <location>
        <begin position="186"/>
        <end position="209"/>
    </location>
</feature>
<feature type="transmembrane region" description="Helical" evidence="10">
    <location>
        <begin position="143"/>
        <end position="166"/>
    </location>
</feature>
<evidence type="ECO:0000256" key="8">
    <source>
        <dbReference type="ARBA" id="ARBA00023136"/>
    </source>
</evidence>
<dbReference type="FunFam" id="1.20.1530.20:FF:000009">
    <property type="entry name" value="Arsenite transporter, ACR3 family"/>
    <property type="match status" value="1"/>
</dbReference>
<dbReference type="GO" id="GO:0005886">
    <property type="term" value="C:plasma membrane"/>
    <property type="evidence" value="ECO:0007669"/>
    <property type="project" value="UniProtKB-SubCell"/>
</dbReference>
<dbReference type="OrthoDB" id="187348at2759"/>
<evidence type="ECO:0000256" key="7">
    <source>
        <dbReference type="ARBA" id="ARBA00022989"/>
    </source>
</evidence>
<evidence type="ECO:0000313" key="11">
    <source>
        <dbReference type="EMBL" id="TPX72545.1"/>
    </source>
</evidence>
<reference evidence="11 12" key="1">
    <citation type="journal article" date="2019" name="Sci. Rep.">
        <title>Comparative genomics of chytrid fungi reveal insights into the obligate biotrophic and pathogenic lifestyle of Synchytrium endobioticum.</title>
        <authorList>
            <person name="van de Vossenberg B.T.L.H."/>
            <person name="Warris S."/>
            <person name="Nguyen H.D.T."/>
            <person name="van Gent-Pelzer M.P.E."/>
            <person name="Joly D.L."/>
            <person name="van de Geest H.C."/>
            <person name="Bonants P.J.M."/>
            <person name="Smith D.S."/>
            <person name="Levesque C.A."/>
            <person name="van der Lee T.A.J."/>
        </authorList>
    </citation>
    <scope>NUCLEOTIDE SEQUENCE [LARGE SCALE GENOMIC DNA]</scope>
    <source>
        <strain evidence="11 12">CBS 675.73</strain>
    </source>
</reference>
<dbReference type="InterPro" id="IPR038770">
    <property type="entry name" value="Na+/solute_symporter_sf"/>
</dbReference>
<accession>A0A507F9Y8</accession>
<dbReference type="NCBIfam" id="TIGR00832">
    <property type="entry name" value="acr3"/>
    <property type="match status" value="1"/>
</dbReference>
<dbReference type="InterPro" id="IPR002657">
    <property type="entry name" value="BilAc:Na_symport/Acr3"/>
</dbReference>
<dbReference type="Pfam" id="PF01758">
    <property type="entry name" value="SBF"/>
    <property type="match status" value="1"/>
</dbReference>
<keyword evidence="6" id="KW-0059">Arsenical resistance</keyword>
<feature type="transmembrane region" description="Helical" evidence="10">
    <location>
        <begin position="262"/>
        <end position="281"/>
    </location>
</feature>
<feature type="transmembrane region" description="Helical" evidence="10">
    <location>
        <begin position="221"/>
        <end position="242"/>
    </location>
</feature>
<feature type="transmembrane region" description="Helical" evidence="10">
    <location>
        <begin position="45"/>
        <end position="64"/>
    </location>
</feature>
<feature type="transmembrane region" description="Helical" evidence="10">
    <location>
        <begin position="118"/>
        <end position="136"/>
    </location>
</feature>
<evidence type="ECO:0000256" key="3">
    <source>
        <dbReference type="ARBA" id="ARBA00022448"/>
    </source>
</evidence>
<dbReference type="Proteomes" id="UP000320333">
    <property type="component" value="Unassembled WGS sequence"/>
</dbReference>
<evidence type="ECO:0000256" key="2">
    <source>
        <dbReference type="ARBA" id="ARBA00010110"/>
    </source>
</evidence>
<dbReference type="GO" id="GO:0046685">
    <property type="term" value="P:response to arsenic-containing substance"/>
    <property type="evidence" value="ECO:0007669"/>
    <property type="project" value="UniProtKB-KW"/>
</dbReference>
<dbReference type="GO" id="GO:0015297">
    <property type="term" value="F:antiporter activity"/>
    <property type="evidence" value="ECO:0007669"/>
    <property type="project" value="UniProtKB-UniRule"/>
</dbReference>
<comment type="subcellular location">
    <subcellularLocation>
        <location evidence="1 9">Cell membrane</location>
        <topology evidence="1 9">Multi-pass membrane protein</topology>
    </subcellularLocation>
</comment>
<dbReference type="PANTHER" id="PTHR43057:SF1">
    <property type="entry name" value="ARSENICAL-RESISTANCE PROTEIN 3"/>
    <property type="match status" value="1"/>
</dbReference>
<dbReference type="Gene3D" id="1.20.1530.20">
    <property type="match status" value="1"/>
</dbReference>